<accession>A0A072P3F7</accession>
<dbReference type="Proteomes" id="UP000027920">
    <property type="component" value="Unassembled WGS sequence"/>
</dbReference>
<dbReference type="STRING" id="1182545.A0A072P3F7"/>
<name>A0A072P3F7_9EURO</name>
<evidence type="ECO:0000256" key="1">
    <source>
        <dbReference type="ARBA" id="ARBA00011891"/>
    </source>
</evidence>
<dbReference type="EMBL" id="AMGV01000009">
    <property type="protein sequence ID" value="KEF54664.1"/>
    <property type="molecule type" value="Genomic_DNA"/>
</dbReference>
<dbReference type="PANTHER" id="PTHR28583:SF1">
    <property type="entry name" value="ACID CERAMIDASE"/>
    <property type="match status" value="1"/>
</dbReference>
<reference evidence="4 5" key="1">
    <citation type="submission" date="2013-03" db="EMBL/GenBank/DDBJ databases">
        <title>The Genome Sequence of Exophiala aquamarina CBS 119918.</title>
        <authorList>
            <consortium name="The Broad Institute Genomics Platform"/>
            <person name="Cuomo C."/>
            <person name="de Hoog S."/>
            <person name="Gorbushina A."/>
            <person name="Walker B."/>
            <person name="Young S.K."/>
            <person name="Zeng Q."/>
            <person name="Gargeya S."/>
            <person name="Fitzgerald M."/>
            <person name="Haas B."/>
            <person name="Abouelleil A."/>
            <person name="Allen A.W."/>
            <person name="Alvarado L."/>
            <person name="Arachchi H.M."/>
            <person name="Berlin A.M."/>
            <person name="Chapman S.B."/>
            <person name="Gainer-Dewar J."/>
            <person name="Goldberg J."/>
            <person name="Griggs A."/>
            <person name="Gujja S."/>
            <person name="Hansen M."/>
            <person name="Howarth C."/>
            <person name="Imamovic A."/>
            <person name="Ireland A."/>
            <person name="Larimer J."/>
            <person name="McCowan C."/>
            <person name="Murphy C."/>
            <person name="Pearson M."/>
            <person name="Poon T.W."/>
            <person name="Priest M."/>
            <person name="Roberts A."/>
            <person name="Saif S."/>
            <person name="Shea T."/>
            <person name="Sisk P."/>
            <person name="Sykes S."/>
            <person name="Wortman J."/>
            <person name="Nusbaum C."/>
            <person name="Birren B."/>
        </authorList>
    </citation>
    <scope>NUCLEOTIDE SEQUENCE [LARGE SCALE GENOMIC DNA]</scope>
    <source>
        <strain evidence="4 5">CBS 119918</strain>
    </source>
</reference>
<keyword evidence="5" id="KW-1185">Reference proteome</keyword>
<sequence length="414" mass="46877">MDPDDQDELGFKAPIFKIDLSRRPEQRYTELAIAYRDKVQGLIALFNDLLATIGLPTKYHSPINMVARLLLRRLHSSVETAELQGISRVTHVPIYLLVAFNVVLDLLMGCTSGAVKSLEPGQPMSQARMLHFRTLDWTMDPLRSVIVQLDFVRSKSNTPDEVIARSVTYCGYVGVLTGVRQQLSLSLNFRAVHNANTKTEHFRFYFHHVLVLLGWRQSISSILRSYLISENSDHTRPKSLAVIAEEMTPRHTTAAYLTFCDSTSTIILEKDFSSAQIRSSRTFIAATNHDEETHQGQFSGATPATEEKATGRSRIAEGLEELLEESRDRLDCISSKWNGRVRRTNRRSQRGTRSQSIHTEANTTITESEVIEWVSAYPTTNEQTHFAAIMDAKSGDVVWNRAYRDPLDPDDFED</sequence>
<dbReference type="Pfam" id="PF15508">
    <property type="entry name" value="NAAA-beta"/>
    <property type="match status" value="1"/>
</dbReference>
<comment type="caution">
    <text evidence="4">The sequence shown here is derived from an EMBL/GenBank/DDBJ whole genome shotgun (WGS) entry which is preliminary data.</text>
</comment>
<dbReference type="RefSeq" id="XP_013257254.1">
    <property type="nucleotide sequence ID" value="XM_013401800.1"/>
</dbReference>
<protein>
    <recommendedName>
        <fullName evidence="1">ceramidase</fullName>
        <ecNumber evidence="1">3.5.1.23</ecNumber>
    </recommendedName>
</protein>
<gene>
    <name evidence="4" type="ORF">A1O9_09106</name>
</gene>
<dbReference type="InterPro" id="IPR029130">
    <property type="entry name" value="Acid_ceramidase_N"/>
</dbReference>
<dbReference type="GeneID" id="25284016"/>
<dbReference type="PANTHER" id="PTHR28583">
    <property type="entry name" value="ACID AMIDASE"/>
    <property type="match status" value="1"/>
</dbReference>
<evidence type="ECO:0000313" key="5">
    <source>
        <dbReference type="Proteomes" id="UP000027920"/>
    </source>
</evidence>
<dbReference type="EC" id="3.5.1.23" evidence="1"/>
<dbReference type="AlphaFoldDB" id="A0A072P3F7"/>
<feature type="domain" description="Acid ceramidase N-terminal" evidence="3">
    <location>
        <begin position="12"/>
        <end position="74"/>
    </location>
</feature>
<organism evidence="4 5">
    <name type="scientific">Exophiala aquamarina CBS 119918</name>
    <dbReference type="NCBI Taxonomy" id="1182545"/>
    <lineage>
        <taxon>Eukaryota</taxon>
        <taxon>Fungi</taxon>
        <taxon>Dikarya</taxon>
        <taxon>Ascomycota</taxon>
        <taxon>Pezizomycotina</taxon>
        <taxon>Eurotiomycetes</taxon>
        <taxon>Chaetothyriomycetidae</taxon>
        <taxon>Chaetothyriales</taxon>
        <taxon>Herpotrichiellaceae</taxon>
        <taxon>Exophiala</taxon>
    </lineage>
</organism>
<evidence type="ECO:0000313" key="4">
    <source>
        <dbReference type="EMBL" id="KEF54664.1"/>
    </source>
</evidence>
<dbReference type="GO" id="GO:0017040">
    <property type="term" value="F:N-acylsphingosine amidohydrolase activity"/>
    <property type="evidence" value="ECO:0007669"/>
    <property type="project" value="UniProtKB-EC"/>
</dbReference>
<feature type="region of interest" description="Disordered" evidence="2">
    <location>
        <begin position="342"/>
        <end position="363"/>
    </location>
</feature>
<evidence type="ECO:0000259" key="3">
    <source>
        <dbReference type="Pfam" id="PF15508"/>
    </source>
</evidence>
<feature type="region of interest" description="Disordered" evidence="2">
    <location>
        <begin position="291"/>
        <end position="311"/>
    </location>
</feature>
<proteinExistence type="predicted"/>
<dbReference type="VEuPathDB" id="FungiDB:A1O9_09106"/>
<dbReference type="HOGENOM" id="CLU_051035_0_0_1"/>
<evidence type="ECO:0000256" key="2">
    <source>
        <dbReference type="SAM" id="MobiDB-lite"/>
    </source>
</evidence>
<dbReference type="OrthoDB" id="5273684at2759"/>